<keyword evidence="4 5" id="KW-0472">Membrane</keyword>
<dbReference type="PANTHER" id="PTHR12714:SF9">
    <property type="entry name" value="PROTEIN-S-ISOPRENYLCYSTEINE O-METHYLTRANSFERASE"/>
    <property type="match status" value="1"/>
</dbReference>
<feature type="transmembrane region" description="Helical" evidence="5">
    <location>
        <begin position="79"/>
        <end position="102"/>
    </location>
</feature>
<dbReference type="PANTHER" id="PTHR12714">
    <property type="entry name" value="PROTEIN-S ISOPRENYLCYSTEINE O-METHYLTRANSFERASE"/>
    <property type="match status" value="1"/>
</dbReference>
<keyword evidence="6" id="KW-0808">Transferase</keyword>
<evidence type="ECO:0000313" key="6">
    <source>
        <dbReference type="EMBL" id="RKF28787.1"/>
    </source>
</evidence>
<evidence type="ECO:0000313" key="7">
    <source>
        <dbReference type="Proteomes" id="UP000285744"/>
    </source>
</evidence>
<keyword evidence="3 5" id="KW-1133">Transmembrane helix</keyword>
<evidence type="ECO:0000256" key="4">
    <source>
        <dbReference type="ARBA" id="ARBA00023136"/>
    </source>
</evidence>
<dbReference type="GO" id="GO:0012505">
    <property type="term" value="C:endomembrane system"/>
    <property type="evidence" value="ECO:0007669"/>
    <property type="project" value="UniProtKB-SubCell"/>
</dbReference>
<sequence length="207" mass="21878">MPWLALLLYLLGLLLAFGWRTLSQWRRTGDTGLRLDAGPPGTLRWWAKLLFLASLVLGFAGPAAALAGLPALPGLDERWLHVAGLVVTVAGIAATLAAQLAMGTSWRVGVDPAERTDLVTGGAFALVRNPIFTAMAATTLGLTLMVPNAVALAAWLVLVLALQLQVRAVEEPHLVATHGEAYRRYAARVGRFLPGVGRCATRPGTSA</sequence>
<accession>A0A420F789</accession>
<protein>
    <submittedName>
        <fullName evidence="6">Isoprenylcysteine carboxylmethyltransferase family protein</fullName>
    </submittedName>
</protein>
<dbReference type="EMBL" id="RAQQ01000002">
    <property type="protein sequence ID" value="RKF28787.1"/>
    <property type="molecule type" value="Genomic_DNA"/>
</dbReference>
<feature type="transmembrane region" description="Helical" evidence="5">
    <location>
        <begin position="47"/>
        <end position="72"/>
    </location>
</feature>
<feature type="transmembrane region" description="Helical" evidence="5">
    <location>
        <begin position="131"/>
        <end position="162"/>
    </location>
</feature>
<proteinExistence type="predicted"/>
<comment type="caution">
    <text evidence="6">The sequence shown here is derived from an EMBL/GenBank/DDBJ whole genome shotgun (WGS) entry which is preliminary data.</text>
</comment>
<dbReference type="Pfam" id="PF04191">
    <property type="entry name" value="PEMT"/>
    <property type="match status" value="1"/>
</dbReference>
<dbReference type="RefSeq" id="WP_120326874.1">
    <property type="nucleotide sequence ID" value="NZ_JBFANR010000136.1"/>
</dbReference>
<comment type="subcellular location">
    <subcellularLocation>
        <location evidence="1">Endomembrane system</location>
        <topology evidence="1">Multi-pass membrane protein</topology>
    </subcellularLocation>
</comment>
<keyword evidence="6" id="KW-0489">Methyltransferase</keyword>
<name>A0A420F789_9ACTN</name>
<dbReference type="InterPro" id="IPR007318">
    <property type="entry name" value="Phopholipid_MeTrfase"/>
</dbReference>
<reference evidence="6 7" key="1">
    <citation type="journal article" date="2018" name="Int. J. Syst. Evol. Microbiol.">
        <title>Micromonospora globbae sp. nov., an endophytic actinomycete isolated from roots of Globba winitii C. H. Wright.</title>
        <authorList>
            <person name="Kuncharoen N."/>
            <person name="Pittayakhajonwut P."/>
            <person name="Tanasupawat S."/>
        </authorList>
    </citation>
    <scope>NUCLEOTIDE SEQUENCE [LARGE SCALE GENOMIC DNA]</scope>
    <source>
        <strain evidence="6 7">WPS1-2</strain>
    </source>
</reference>
<dbReference type="GO" id="GO:0032259">
    <property type="term" value="P:methylation"/>
    <property type="evidence" value="ECO:0007669"/>
    <property type="project" value="UniProtKB-KW"/>
</dbReference>
<evidence type="ECO:0000256" key="1">
    <source>
        <dbReference type="ARBA" id="ARBA00004127"/>
    </source>
</evidence>
<organism evidence="6 7">
    <name type="scientific">Micromonospora globbae</name>
    <dbReference type="NCBI Taxonomy" id="1894969"/>
    <lineage>
        <taxon>Bacteria</taxon>
        <taxon>Bacillati</taxon>
        <taxon>Actinomycetota</taxon>
        <taxon>Actinomycetes</taxon>
        <taxon>Micromonosporales</taxon>
        <taxon>Micromonosporaceae</taxon>
        <taxon>Micromonospora</taxon>
    </lineage>
</organism>
<dbReference type="Proteomes" id="UP000285744">
    <property type="component" value="Unassembled WGS sequence"/>
</dbReference>
<dbReference type="AlphaFoldDB" id="A0A420F789"/>
<dbReference type="GO" id="GO:0008168">
    <property type="term" value="F:methyltransferase activity"/>
    <property type="evidence" value="ECO:0007669"/>
    <property type="project" value="UniProtKB-KW"/>
</dbReference>
<dbReference type="Gene3D" id="1.20.120.1630">
    <property type="match status" value="1"/>
</dbReference>
<dbReference type="OrthoDB" id="941586at2"/>
<gene>
    <name evidence="6" type="ORF">D7I43_03355</name>
</gene>
<keyword evidence="2 5" id="KW-0812">Transmembrane</keyword>
<evidence type="ECO:0000256" key="5">
    <source>
        <dbReference type="SAM" id="Phobius"/>
    </source>
</evidence>
<evidence type="ECO:0000256" key="2">
    <source>
        <dbReference type="ARBA" id="ARBA00022692"/>
    </source>
</evidence>
<evidence type="ECO:0000256" key="3">
    <source>
        <dbReference type="ARBA" id="ARBA00022989"/>
    </source>
</evidence>